<reference evidence="4" key="2">
    <citation type="journal article" date="2021" name="J Anim Sci Technol">
        <title>Complete genome sequence of Paenibacillus konkukensis sp. nov. SK3146 as a potential probiotic strain.</title>
        <authorList>
            <person name="Jung H.I."/>
            <person name="Park S."/>
            <person name="Niu K.M."/>
            <person name="Lee S.W."/>
            <person name="Kothari D."/>
            <person name="Yi K.J."/>
            <person name="Kim S.K."/>
        </authorList>
    </citation>
    <scope>NUCLEOTIDE SEQUENCE</scope>
    <source>
        <strain evidence="4">SK3146</strain>
    </source>
</reference>
<evidence type="ECO:0000256" key="2">
    <source>
        <dbReference type="SAM" id="MobiDB-lite"/>
    </source>
</evidence>
<accession>A0ABY4RLW1</accession>
<gene>
    <name evidence="4" type="ORF">SK3146_02663</name>
</gene>
<feature type="transmembrane region" description="Helical" evidence="3">
    <location>
        <begin position="21"/>
        <end position="40"/>
    </location>
</feature>
<feature type="transmembrane region" description="Helical" evidence="3">
    <location>
        <begin position="388"/>
        <end position="407"/>
    </location>
</feature>
<reference evidence="4" key="1">
    <citation type="submission" date="2018-02" db="EMBL/GenBank/DDBJ databases">
        <authorList>
            <person name="Kim S.-K."/>
            <person name="Jung H.-I."/>
            <person name="Lee S.-W."/>
        </authorList>
    </citation>
    <scope>NUCLEOTIDE SEQUENCE</scope>
    <source>
        <strain evidence="4">SK3146</strain>
    </source>
</reference>
<dbReference type="RefSeq" id="WP_249865490.1">
    <property type="nucleotide sequence ID" value="NZ_CP027059.1"/>
</dbReference>
<keyword evidence="3" id="KW-0472">Membrane</keyword>
<dbReference type="InterPro" id="IPR011701">
    <property type="entry name" value="MFS"/>
</dbReference>
<feature type="transmembrane region" description="Helical" evidence="3">
    <location>
        <begin position="306"/>
        <end position="329"/>
    </location>
</feature>
<keyword evidence="5" id="KW-1185">Reference proteome</keyword>
<dbReference type="InterPro" id="IPR036259">
    <property type="entry name" value="MFS_trans_sf"/>
</dbReference>
<name>A0ABY4RLW1_9BACL</name>
<feature type="transmembrane region" description="Helical" evidence="3">
    <location>
        <begin position="268"/>
        <end position="286"/>
    </location>
</feature>
<feature type="transmembrane region" description="Helical" evidence="3">
    <location>
        <begin position="236"/>
        <end position="256"/>
    </location>
</feature>
<feature type="transmembrane region" description="Helical" evidence="3">
    <location>
        <begin position="148"/>
        <end position="167"/>
    </location>
</feature>
<keyword evidence="3" id="KW-0812">Transmembrane</keyword>
<sequence>MKRIQTWLGTHRTARLLQTAAILRSMCQGIGVVALTLYLKELGWSGGAVGELLVAAGLFRAVMAAFAGELNALLGPKRYMLLWETVLAVSLLAITWTANPAALCCAAVASGFGRGHAGSGGPSAAVERKWLIACSGKAYSRALGVHAFAGYIGMGAGALLAALTPLWQHALPGAMQFRPLFAAAFALAAGCTLVIAAVAGGERKAAAPAGARTPKRMGAPGADGTGAAPAKPLSGFVHLLNGMAAVMATTLTSYWLSAKFGAAPEMISLVLAASYGGAAASALLNIRLAERVGTHRTVVCMQLGGIVFALLLPWSPSFGLAALLVAGCTTCNLGTRASRTDAAVQTRTERGQTSAQLWLYRAKSLLLRFGILLWPGAFGHMIDRGHWALPFYIAAAVQLATTCWYIRSHDLRSPPRRSEPAAAAPTEGADRADAAGEPPAETMPGAGNVPLKSGT</sequence>
<evidence type="ECO:0000256" key="3">
    <source>
        <dbReference type="SAM" id="Phobius"/>
    </source>
</evidence>
<proteinExistence type="predicted"/>
<dbReference type="EMBL" id="CP027059">
    <property type="protein sequence ID" value="UQZ83476.1"/>
    <property type="molecule type" value="Genomic_DNA"/>
</dbReference>
<evidence type="ECO:0000313" key="4">
    <source>
        <dbReference type="EMBL" id="UQZ83476.1"/>
    </source>
</evidence>
<feature type="region of interest" description="Disordered" evidence="2">
    <location>
        <begin position="412"/>
        <end position="455"/>
    </location>
</feature>
<organism evidence="4 5">
    <name type="scientific">Paenibacillus konkukensis</name>
    <dbReference type="NCBI Taxonomy" id="2020716"/>
    <lineage>
        <taxon>Bacteria</taxon>
        <taxon>Bacillati</taxon>
        <taxon>Bacillota</taxon>
        <taxon>Bacilli</taxon>
        <taxon>Bacillales</taxon>
        <taxon>Paenibacillaceae</taxon>
        <taxon>Paenibacillus</taxon>
    </lineage>
</organism>
<dbReference type="PANTHER" id="PTHR23520:SF5">
    <property type="entry name" value="TRANSPORTER, PUTATIVE (AFU_ORTHOLOGUE AFUA_3G04000)-RELATED"/>
    <property type="match status" value="1"/>
</dbReference>
<evidence type="ECO:0000313" key="5">
    <source>
        <dbReference type="Proteomes" id="UP001057134"/>
    </source>
</evidence>
<dbReference type="PANTHER" id="PTHR23520">
    <property type="entry name" value="TRANSPORTER, PUTATIVE (AFU_ORTHOLOGUE AFUA_3G04000)-RELATED"/>
    <property type="match status" value="1"/>
</dbReference>
<dbReference type="Gene3D" id="1.20.1250.20">
    <property type="entry name" value="MFS general substrate transporter like domains"/>
    <property type="match status" value="2"/>
</dbReference>
<dbReference type="Proteomes" id="UP001057134">
    <property type="component" value="Chromosome"/>
</dbReference>
<feature type="transmembrane region" description="Helical" evidence="3">
    <location>
        <begin position="52"/>
        <end position="74"/>
    </location>
</feature>
<dbReference type="Pfam" id="PF07690">
    <property type="entry name" value="MFS_1"/>
    <property type="match status" value="1"/>
</dbReference>
<feature type="transmembrane region" description="Helical" evidence="3">
    <location>
        <begin position="365"/>
        <end position="382"/>
    </location>
</feature>
<dbReference type="SUPFAM" id="SSF103473">
    <property type="entry name" value="MFS general substrate transporter"/>
    <property type="match status" value="1"/>
</dbReference>
<feature type="transmembrane region" description="Helical" evidence="3">
    <location>
        <begin position="179"/>
        <end position="199"/>
    </location>
</feature>
<keyword evidence="3" id="KW-1133">Transmembrane helix</keyword>
<evidence type="ECO:0000256" key="1">
    <source>
        <dbReference type="ARBA" id="ARBA00004651"/>
    </source>
</evidence>
<comment type="subcellular location">
    <subcellularLocation>
        <location evidence="1">Cell membrane</location>
        <topology evidence="1">Multi-pass membrane protein</topology>
    </subcellularLocation>
</comment>
<feature type="transmembrane region" description="Helical" evidence="3">
    <location>
        <begin position="86"/>
        <end position="109"/>
    </location>
</feature>
<protein>
    <submittedName>
        <fullName evidence="4">Major Facilitator Superfamily protein</fullName>
    </submittedName>
</protein>